<dbReference type="RefSeq" id="XP_007725431.1">
    <property type="nucleotide sequence ID" value="XM_007727241.1"/>
</dbReference>
<dbReference type="GeneID" id="19161230"/>
<evidence type="ECO:0008006" key="5">
    <source>
        <dbReference type="Google" id="ProtNLM"/>
    </source>
</evidence>
<dbReference type="InterPro" id="IPR041679">
    <property type="entry name" value="DNA2/NAM7-like_C"/>
</dbReference>
<dbReference type="Proteomes" id="UP000019484">
    <property type="component" value="Unassembled WGS sequence"/>
</dbReference>
<dbReference type="Pfam" id="PF13087">
    <property type="entry name" value="AAA_12"/>
    <property type="match status" value="1"/>
</dbReference>
<dbReference type="PANTHER" id="PTHR10887:SF495">
    <property type="entry name" value="HELICASE SENATAXIN ISOFORM X1-RELATED"/>
    <property type="match status" value="1"/>
</dbReference>
<dbReference type="PANTHER" id="PTHR10887">
    <property type="entry name" value="DNA2/NAM7 HELICASE FAMILY"/>
    <property type="match status" value="1"/>
</dbReference>
<dbReference type="STRING" id="1182541.W9Y0J5"/>
<dbReference type="InterPro" id="IPR041677">
    <property type="entry name" value="DNA2/NAM7_AAA_11"/>
</dbReference>
<dbReference type="InterPro" id="IPR027417">
    <property type="entry name" value="P-loop_NTPase"/>
</dbReference>
<protein>
    <recommendedName>
        <fullName evidence="5">DNA2/NAM7 helicase helicase domain-containing protein</fullName>
    </recommendedName>
</protein>
<evidence type="ECO:0000259" key="2">
    <source>
        <dbReference type="Pfam" id="PF13087"/>
    </source>
</evidence>
<name>W9Y0J5_9EURO</name>
<sequence length="323" mass="36186">MDLLSAYEQSIADEVVADTEELEARKEKLRTSVESAHLAYSAAEKLNTRRRLAFPRAMSMMEQLRLQREDDMAKGRPELSQEWHDIQVKRQNLEPLTSEEQKKFNRLRLSQMTRVIQGVDIIFLTLSSSADALITENIKPDFLYMDEASQITVPSACVGFQHKPLHTFVIGDLMQLGTSRAGKKANAAHGYTYVSILEYLHIKKVLEIPSKIQYRVPPEILKFVTPNFYPSGLIAHECTFNAAAEAHPARVAVRAFSQHLGCNSPERGKGGFNFLMIDVPGGVGKREANGHSKVNYAEAWSAAQTITDLLNRGCPLTDICVIR</sequence>
<accession>W9Y0J5</accession>
<dbReference type="HOGENOM" id="CLU_860514_0_0_1"/>
<proteinExistence type="predicted"/>
<comment type="caution">
    <text evidence="3">The sequence shown here is derived from an EMBL/GenBank/DDBJ whole genome shotgun (WGS) entry which is preliminary data.</text>
</comment>
<dbReference type="Gene3D" id="3.40.50.300">
    <property type="entry name" value="P-loop containing nucleotide triphosphate hydrolases"/>
    <property type="match status" value="2"/>
</dbReference>
<dbReference type="GO" id="GO:0004386">
    <property type="term" value="F:helicase activity"/>
    <property type="evidence" value="ECO:0007669"/>
    <property type="project" value="InterPro"/>
</dbReference>
<reference evidence="3 4" key="1">
    <citation type="submission" date="2013-03" db="EMBL/GenBank/DDBJ databases">
        <title>The Genome Sequence of Capronia coronata CBS 617.96.</title>
        <authorList>
            <consortium name="The Broad Institute Genomics Platform"/>
            <person name="Cuomo C."/>
            <person name="de Hoog S."/>
            <person name="Gorbushina A."/>
            <person name="Walker B."/>
            <person name="Young S.K."/>
            <person name="Zeng Q."/>
            <person name="Gargeya S."/>
            <person name="Fitzgerald M."/>
            <person name="Haas B."/>
            <person name="Abouelleil A."/>
            <person name="Allen A.W."/>
            <person name="Alvarado L."/>
            <person name="Arachchi H.M."/>
            <person name="Berlin A.M."/>
            <person name="Chapman S.B."/>
            <person name="Gainer-Dewar J."/>
            <person name="Goldberg J."/>
            <person name="Griggs A."/>
            <person name="Gujja S."/>
            <person name="Hansen M."/>
            <person name="Howarth C."/>
            <person name="Imamovic A."/>
            <person name="Ireland A."/>
            <person name="Larimer J."/>
            <person name="McCowan C."/>
            <person name="Murphy C."/>
            <person name="Pearson M."/>
            <person name="Poon T.W."/>
            <person name="Priest M."/>
            <person name="Roberts A."/>
            <person name="Saif S."/>
            <person name="Shea T."/>
            <person name="Sisk P."/>
            <person name="Sykes S."/>
            <person name="Wortman J."/>
            <person name="Nusbaum C."/>
            <person name="Birren B."/>
        </authorList>
    </citation>
    <scope>NUCLEOTIDE SEQUENCE [LARGE SCALE GENOMIC DNA]</scope>
    <source>
        <strain evidence="3 4">CBS 617.96</strain>
    </source>
</reference>
<gene>
    <name evidence="3" type="ORF">A1O1_06362</name>
</gene>
<dbReference type="SUPFAM" id="SSF52540">
    <property type="entry name" value="P-loop containing nucleoside triphosphate hydrolases"/>
    <property type="match status" value="1"/>
</dbReference>
<evidence type="ECO:0000313" key="4">
    <source>
        <dbReference type="Proteomes" id="UP000019484"/>
    </source>
</evidence>
<dbReference type="InterPro" id="IPR045055">
    <property type="entry name" value="DNA2/NAM7-like"/>
</dbReference>
<keyword evidence="4" id="KW-1185">Reference proteome</keyword>
<dbReference type="EMBL" id="AMWN01000005">
    <property type="protein sequence ID" value="EXJ85993.1"/>
    <property type="molecule type" value="Genomic_DNA"/>
</dbReference>
<evidence type="ECO:0000259" key="1">
    <source>
        <dbReference type="Pfam" id="PF13086"/>
    </source>
</evidence>
<feature type="domain" description="DNA2/NAM7 helicase-like C-terminal" evidence="2">
    <location>
        <begin position="211"/>
        <end position="322"/>
    </location>
</feature>
<feature type="domain" description="DNA2/NAM7 helicase helicase" evidence="1">
    <location>
        <begin position="28"/>
        <end position="176"/>
    </location>
</feature>
<dbReference type="Pfam" id="PF13086">
    <property type="entry name" value="AAA_11"/>
    <property type="match status" value="1"/>
</dbReference>
<evidence type="ECO:0000313" key="3">
    <source>
        <dbReference type="EMBL" id="EXJ85993.1"/>
    </source>
</evidence>
<organism evidence="3 4">
    <name type="scientific">Capronia coronata CBS 617.96</name>
    <dbReference type="NCBI Taxonomy" id="1182541"/>
    <lineage>
        <taxon>Eukaryota</taxon>
        <taxon>Fungi</taxon>
        <taxon>Dikarya</taxon>
        <taxon>Ascomycota</taxon>
        <taxon>Pezizomycotina</taxon>
        <taxon>Eurotiomycetes</taxon>
        <taxon>Chaetothyriomycetidae</taxon>
        <taxon>Chaetothyriales</taxon>
        <taxon>Herpotrichiellaceae</taxon>
        <taxon>Capronia</taxon>
    </lineage>
</organism>
<dbReference type="AlphaFoldDB" id="W9Y0J5"/>